<evidence type="ECO:0000313" key="4">
    <source>
        <dbReference type="EMBL" id="MBM6947192.1"/>
    </source>
</evidence>
<dbReference type="SUPFAM" id="SSF52833">
    <property type="entry name" value="Thioredoxin-like"/>
    <property type="match status" value="1"/>
</dbReference>
<keyword evidence="2" id="KW-0676">Redox-active center</keyword>
<dbReference type="PANTHER" id="PTHR45663">
    <property type="entry name" value="GEO12009P1"/>
    <property type="match status" value="1"/>
</dbReference>
<feature type="domain" description="Thioredoxin" evidence="3">
    <location>
        <begin position="3"/>
        <end position="101"/>
    </location>
</feature>
<dbReference type="AlphaFoldDB" id="A0A938XBM1"/>
<evidence type="ECO:0000313" key="5">
    <source>
        <dbReference type="Proteomes" id="UP000705508"/>
    </source>
</evidence>
<dbReference type="CDD" id="cd02947">
    <property type="entry name" value="TRX_family"/>
    <property type="match status" value="1"/>
</dbReference>
<dbReference type="InterPro" id="IPR036249">
    <property type="entry name" value="Thioredoxin-like_sf"/>
</dbReference>
<comment type="similarity">
    <text evidence="1">Belongs to the thioredoxin family.</text>
</comment>
<dbReference type="GO" id="GO:0005737">
    <property type="term" value="C:cytoplasm"/>
    <property type="evidence" value="ECO:0007669"/>
    <property type="project" value="TreeGrafter"/>
</dbReference>
<dbReference type="RefSeq" id="WP_204905241.1">
    <property type="nucleotide sequence ID" value="NZ_JACJKS010000001.1"/>
</dbReference>
<gene>
    <name evidence="4" type="ORF">H6A20_00750</name>
</gene>
<evidence type="ECO:0000259" key="3">
    <source>
        <dbReference type="Pfam" id="PF00085"/>
    </source>
</evidence>
<dbReference type="Proteomes" id="UP000705508">
    <property type="component" value="Unassembled WGS sequence"/>
</dbReference>
<dbReference type="Pfam" id="PF00085">
    <property type="entry name" value="Thioredoxin"/>
    <property type="match status" value="1"/>
</dbReference>
<dbReference type="EMBL" id="JACJKS010000001">
    <property type="protein sequence ID" value="MBM6947192.1"/>
    <property type="molecule type" value="Genomic_DNA"/>
</dbReference>
<dbReference type="Gene3D" id="3.40.30.10">
    <property type="entry name" value="Glutaredoxin"/>
    <property type="match status" value="1"/>
</dbReference>
<comment type="caution">
    <text evidence="4">The sequence shown here is derived from an EMBL/GenBank/DDBJ whole genome shotgun (WGS) entry which is preliminary data.</text>
</comment>
<protein>
    <submittedName>
        <fullName evidence="4">Thioredoxin</fullName>
    </submittedName>
</protein>
<dbReference type="GO" id="GO:0015035">
    <property type="term" value="F:protein-disulfide reductase activity"/>
    <property type="evidence" value="ECO:0007669"/>
    <property type="project" value="TreeGrafter"/>
</dbReference>
<organism evidence="4 5">
    <name type="scientific">Mordavella massiliensis</name>
    <dbReference type="NCBI Taxonomy" id="1871024"/>
    <lineage>
        <taxon>Bacteria</taxon>
        <taxon>Bacillati</taxon>
        <taxon>Bacillota</taxon>
        <taxon>Clostridia</taxon>
        <taxon>Eubacteriales</taxon>
        <taxon>Clostridiaceae</taxon>
        <taxon>Mordavella</taxon>
    </lineage>
</organism>
<evidence type="ECO:0000256" key="2">
    <source>
        <dbReference type="ARBA" id="ARBA00023284"/>
    </source>
</evidence>
<evidence type="ECO:0000256" key="1">
    <source>
        <dbReference type="ARBA" id="ARBA00008987"/>
    </source>
</evidence>
<proteinExistence type="inferred from homology"/>
<accession>A0A938XBM1</accession>
<reference evidence="4" key="1">
    <citation type="submission" date="2020-08" db="EMBL/GenBank/DDBJ databases">
        <authorList>
            <person name="Cejkova D."/>
            <person name="Kubasova T."/>
            <person name="Jahodarova E."/>
            <person name="Rychlik I."/>
        </authorList>
    </citation>
    <scope>NUCLEOTIDE SEQUENCE</scope>
    <source>
        <strain evidence="4">An582</strain>
    </source>
</reference>
<reference evidence="4" key="2">
    <citation type="journal article" date="2021" name="Sci. Rep.">
        <title>The distribution of antibiotic resistance genes in chicken gut microbiota commensals.</title>
        <authorList>
            <person name="Juricova H."/>
            <person name="Matiasovicova J."/>
            <person name="Kubasova T."/>
            <person name="Cejkova D."/>
            <person name="Rychlik I."/>
        </authorList>
    </citation>
    <scope>NUCLEOTIDE SEQUENCE</scope>
    <source>
        <strain evidence="4">An582</strain>
    </source>
</reference>
<name>A0A938XBM1_9CLOT</name>
<dbReference type="PANTHER" id="PTHR45663:SF11">
    <property type="entry name" value="GEO12009P1"/>
    <property type="match status" value="1"/>
</dbReference>
<sequence>MRRLTEEMFEREILQTPGAAAVWFYERLCPKCAMTRPFVEEIEKKYKKKIRFFEAEISEEPALAARCGADIVPAFLFARDGRIRGFMKGAVGEGTLEKRIRELL</sequence>
<dbReference type="InterPro" id="IPR013766">
    <property type="entry name" value="Thioredoxin_domain"/>
</dbReference>